<keyword evidence="2" id="KW-1185">Reference proteome</keyword>
<name>A0A7J7GHL0_CAMSI</name>
<dbReference type="Proteomes" id="UP000593564">
    <property type="component" value="Unassembled WGS sequence"/>
</dbReference>
<dbReference type="EMBL" id="JACBKZ010000010">
    <property type="protein sequence ID" value="KAF5939785.1"/>
    <property type="molecule type" value="Genomic_DNA"/>
</dbReference>
<reference evidence="2" key="1">
    <citation type="journal article" date="2020" name="Nat. Commun.">
        <title>Genome assembly of wild tea tree DASZ reveals pedigree and selection history of tea varieties.</title>
        <authorList>
            <person name="Zhang W."/>
            <person name="Zhang Y."/>
            <person name="Qiu H."/>
            <person name="Guo Y."/>
            <person name="Wan H."/>
            <person name="Zhang X."/>
            <person name="Scossa F."/>
            <person name="Alseekh S."/>
            <person name="Zhang Q."/>
            <person name="Wang P."/>
            <person name="Xu L."/>
            <person name="Schmidt M.H."/>
            <person name="Jia X."/>
            <person name="Li D."/>
            <person name="Zhu A."/>
            <person name="Guo F."/>
            <person name="Chen W."/>
            <person name="Ni D."/>
            <person name="Usadel B."/>
            <person name="Fernie A.R."/>
            <person name="Wen W."/>
        </authorList>
    </citation>
    <scope>NUCLEOTIDE SEQUENCE [LARGE SCALE GENOMIC DNA]</scope>
    <source>
        <strain evidence="2">cv. G240</strain>
    </source>
</reference>
<evidence type="ECO:0000313" key="1">
    <source>
        <dbReference type="EMBL" id="KAF5939785.1"/>
    </source>
</evidence>
<gene>
    <name evidence="1" type="ORF">HYC85_020952</name>
</gene>
<organism evidence="1 2">
    <name type="scientific">Camellia sinensis</name>
    <name type="common">Tea plant</name>
    <name type="synonym">Thea sinensis</name>
    <dbReference type="NCBI Taxonomy" id="4442"/>
    <lineage>
        <taxon>Eukaryota</taxon>
        <taxon>Viridiplantae</taxon>
        <taxon>Streptophyta</taxon>
        <taxon>Embryophyta</taxon>
        <taxon>Tracheophyta</taxon>
        <taxon>Spermatophyta</taxon>
        <taxon>Magnoliopsida</taxon>
        <taxon>eudicotyledons</taxon>
        <taxon>Gunneridae</taxon>
        <taxon>Pentapetalae</taxon>
        <taxon>asterids</taxon>
        <taxon>Ericales</taxon>
        <taxon>Theaceae</taxon>
        <taxon>Camellia</taxon>
    </lineage>
</organism>
<protein>
    <submittedName>
        <fullName evidence="1">Uncharacterized protein</fullName>
    </submittedName>
</protein>
<proteinExistence type="predicted"/>
<accession>A0A7J7GHL0</accession>
<comment type="caution">
    <text evidence="1">The sequence shown here is derived from an EMBL/GenBank/DDBJ whole genome shotgun (WGS) entry which is preliminary data.</text>
</comment>
<dbReference type="PANTHER" id="PTHR47041:SF2">
    <property type="entry name" value="SEC14 CYTOSOLIC FACTOR FAMILY PROTEIN _ PHOSPHOGLYCERIDE TRANSFER FAMILY PROTEIN"/>
    <property type="match status" value="1"/>
</dbReference>
<dbReference type="AlphaFoldDB" id="A0A7J7GHL0"/>
<reference evidence="1 2" key="2">
    <citation type="submission" date="2020-07" db="EMBL/GenBank/DDBJ databases">
        <title>Genome assembly of wild tea tree DASZ reveals pedigree and selection history of tea varieties.</title>
        <authorList>
            <person name="Zhang W."/>
        </authorList>
    </citation>
    <scope>NUCLEOTIDE SEQUENCE [LARGE SCALE GENOMIC DNA]</scope>
    <source>
        <strain evidence="2">cv. G240</strain>
        <tissue evidence="1">Leaf</tissue>
    </source>
</reference>
<dbReference type="PANTHER" id="PTHR47041">
    <property type="entry name" value="SEC14 CYTOSOLIC FACTOR FAMILY PROTEIN / PHOSPHOGLYCERIDE TRANSFER FAMILY PROTEIN"/>
    <property type="match status" value="1"/>
</dbReference>
<evidence type="ECO:0000313" key="2">
    <source>
        <dbReference type="Proteomes" id="UP000593564"/>
    </source>
</evidence>
<sequence>MIVVLVVDSGMMGRGTAGDAALFLLKVAALETVRRFSRAKCPFLWHGIQVKATKTNADEYTKINKLMPLPNEALPEQQQQQQQQQKALSRPLLVLSIATSFSDKSGCSNFTSDAINDSHSLNDSQASSELNSEIPSVQSTVETRIVDANPRSQSFTNWLLQLYEELENQGITLPESNQRKDLCNQYLKAMMGQACRAHPPYEAGIAEVAHELAKEARFYASEEESEKNCKSNTRETQV</sequence>